<dbReference type="Gene3D" id="1.10.1660.10">
    <property type="match status" value="1"/>
</dbReference>
<dbReference type="CDD" id="cd01106">
    <property type="entry name" value="HTH_TipAL-Mta"/>
    <property type="match status" value="1"/>
</dbReference>
<keyword evidence="4" id="KW-0804">Transcription</keyword>
<dbReference type="SMART" id="SM00422">
    <property type="entry name" value="HTH_MERR"/>
    <property type="match status" value="1"/>
</dbReference>
<evidence type="ECO:0000256" key="3">
    <source>
        <dbReference type="ARBA" id="ARBA00023159"/>
    </source>
</evidence>
<evidence type="ECO:0000256" key="1">
    <source>
        <dbReference type="ARBA" id="ARBA00023015"/>
    </source>
</evidence>
<feature type="domain" description="HTH merR-type" evidence="5">
    <location>
        <begin position="1"/>
        <end position="70"/>
    </location>
</feature>
<keyword evidence="1" id="KW-0805">Transcription regulation</keyword>
<dbReference type="Pfam" id="PF13411">
    <property type="entry name" value="MerR_1"/>
    <property type="match status" value="1"/>
</dbReference>
<dbReference type="GO" id="GO:0003677">
    <property type="term" value="F:DNA binding"/>
    <property type="evidence" value="ECO:0007669"/>
    <property type="project" value="UniProtKB-KW"/>
</dbReference>
<name>A0A7G9G318_9FIRM</name>
<keyword evidence="7" id="KW-1185">Reference proteome</keyword>
<accession>A0A7G9G318</accession>
<protein>
    <submittedName>
        <fullName evidence="6">MerR family transcriptional regulator</fullName>
    </submittedName>
</protein>
<dbReference type="InterPro" id="IPR012925">
    <property type="entry name" value="TipAS_dom"/>
</dbReference>
<evidence type="ECO:0000256" key="4">
    <source>
        <dbReference type="ARBA" id="ARBA00023163"/>
    </source>
</evidence>
<dbReference type="PANTHER" id="PTHR30204">
    <property type="entry name" value="REDOX-CYCLING DRUG-SENSING TRANSCRIPTIONAL ACTIVATOR SOXR"/>
    <property type="match status" value="1"/>
</dbReference>
<dbReference type="Pfam" id="PF07739">
    <property type="entry name" value="TipAS"/>
    <property type="match status" value="1"/>
</dbReference>
<dbReference type="SUPFAM" id="SSF46955">
    <property type="entry name" value="Putative DNA-binding domain"/>
    <property type="match status" value="1"/>
</dbReference>
<reference evidence="6 7" key="1">
    <citation type="submission" date="2020-08" db="EMBL/GenBank/DDBJ databases">
        <authorList>
            <person name="Liu C."/>
            <person name="Sun Q."/>
        </authorList>
    </citation>
    <scope>NUCLEOTIDE SEQUENCE [LARGE SCALE GENOMIC DNA]</scope>
    <source>
        <strain evidence="6 7">NSJ-38</strain>
    </source>
</reference>
<dbReference type="RefSeq" id="WP_249302011.1">
    <property type="nucleotide sequence ID" value="NZ_CP060634.1"/>
</dbReference>
<dbReference type="InterPro" id="IPR036244">
    <property type="entry name" value="TipA-like_antibiotic-bd"/>
</dbReference>
<dbReference type="SUPFAM" id="SSF89082">
    <property type="entry name" value="Antibiotic binding domain of TipA-like multidrug resistance regulators"/>
    <property type="match status" value="1"/>
</dbReference>
<dbReference type="GO" id="GO:0003700">
    <property type="term" value="F:DNA-binding transcription factor activity"/>
    <property type="evidence" value="ECO:0007669"/>
    <property type="project" value="InterPro"/>
</dbReference>
<sequence>MMTVKQVSSLTGISVRTLQFYDEIGLFRPTEVTAAGYRLYDDAALETLQQILFFKELDFTLKEIKAIMENPQFDKTAAFKKQRELILIKRDRLNALLKLLDKLAKGERCMEFKDFDMNDYFRALNEFKMTHADEITERLGSMEAFDKMISGLKGNEEETADMAVKEYGSLENFTNAMKKNFLEYLSHGPSVSQPEVPGLIEKTEELTKKLTADLGRDTASPEVQKAVRELISFTDDCNGTMDMGENHWSFMAELYLTSPAFIETTDKKYGIGASEFIGRAIQAYLEKANL</sequence>
<organism evidence="6 7">
    <name type="scientific">Qiania dongpingensis</name>
    <dbReference type="NCBI Taxonomy" id="2763669"/>
    <lineage>
        <taxon>Bacteria</taxon>
        <taxon>Bacillati</taxon>
        <taxon>Bacillota</taxon>
        <taxon>Clostridia</taxon>
        <taxon>Lachnospirales</taxon>
        <taxon>Lachnospiraceae</taxon>
        <taxon>Qiania</taxon>
    </lineage>
</organism>
<evidence type="ECO:0000259" key="5">
    <source>
        <dbReference type="PROSITE" id="PS50937"/>
    </source>
</evidence>
<dbReference type="KEGG" id="qdo:H9Q78_12240"/>
<evidence type="ECO:0000313" key="6">
    <source>
        <dbReference type="EMBL" id="QNM05200.1"/>
    </source>
</evidence>
<dbReference type="Proteomes" id="UP000515823">
    <property type="component" value="Chromosome"/>
</dbReference>
<evidence type="ECO:0000313" key="7">
    <source>
        <dbReference type="Proteomes" id="UP000515823"/>
    </source>
</evidence>
<dbReference type="AlphaFoldDB" id="A0A7G9G318"/>
<dbReference type="PANTHER" id="PTHR30204:SF90">
    <property type="entry name" value="HTH-TYPE TRANSCRIPTIONAL ACTIVATOR MTA"/>
    <property type="match status" value="1"/>
</dbReference>
<proteinExistence type="predicted"/>
<dbReference type="InterPro" id="IPR047057">
    <property type="entry name" value="MerR_fam"/>
</dbReference>
<keyword evidence="2" id="KW-0238">DNA-binding</keyword>
<gene>
    <name evidence="6" type="ORF">H9Q78_12240</name>
</gene>
<keyword evidence="3" id="KW-0010">Activator</keyword>
<dbReference type="PROSITE" id="PS50937">
    <property type="entry name" value="HTH_MERR_2"/>
    <property type="match status" value="1"/>
</dbReference>
<dbReference type="InterPro" id="IPR009061">
    <property type="entry name" value="DNA-bd_dom_put_sf"/>
</dbReference>
<evidence type="ECO:0000256" key="2">
    <source>
        <dbReference type="ARBA" id="ARBA00023125"/>
    </source>
</evidence>
<dbReference type="InterPro" id="IPR000551">
    <property type="entry name" value="MerR-type_HTH_dom"/>
</dbReference>
<dbReference type="EMBL" id="CP060634">
    <property type="protein sequence ID" value="QNM05200.1"/>
    <property type="molecule type" value="Genomic_DNA"/>
</dbReference>